<feature type="compositionally biased region" description="Low complexity" evidence="1">
    <location>
        <begin position="165"/>
        <end position="178"/>
    </location>
</feature>
<proteinExistence type="predicted"/>
<evidence type="ECO:0000313" key="3">
    <source>
        <dbReference type="EMBL" id="RDW22940.1"/>
    </source>
</evidence>
<feature type="signal peptide" evidence="2">
    <location>
        <begin position="1"/>
        <end position="22"/>
    </location>
</feature>
<accession>A0A371BZ61</accession>
<dbReference type="VEuPathDB" id="FungiDB:YALI1_F26757g"/>
<feature type="region of interest" description="Disordered" evidence="1">
    <location>
        <begin position="138"/>
        <end position="178"/>
    </location>
</feature>
<dbReference type="EMBL" id="KZ859131">
    <property type="protein sequence ID" value="RDW22940.1"/>
    <property type="molecule type" value="Genomic_DNA"/>
</dbReference>
<dbReference type="Proteomes" id="UP000256601">
    <property type="component" value="Unassembled WGS sequence"/>
</dbReference>
<feature type="compositionally biased region" description="Basic and acidic residues" evidence="1">
    <location>
        <begin position="150"/>
        <end position="164"/>
    </location>
</feature>
<dbReference type="VEuPathDB" id="FungiDB:YALI0_F20152g"/>
<protein>
    <submittedName>
        <fullName evidence="3">Uncharacterized protein</fullName>
    </submittedName>
</protein>
<feature type="chain" id="PRO_5016910163" evidence="2">
    <location>
        <begin position="23"/>
        <end position="369"/>
    </location>
</feature>
<dbReference type="AlphaFoldDB" id="A0A371BZ61"/>
<evidence type="ECO:0000256" key="1">
    <source>
        <dbReference type="SAM" id="MobiDB-lite"/>
    </source>
</evidence>
<reference evidence="3 4" key="1">
    <citation type="submission" date="2018-07" db="EMBL/GenBank/DDBJ databases">
        <title>Draft Genome Assemblies for Five Robust Yarrowia lipolytica Strains Exhibiting High Lipid Production and Pentose Sugar Utilization and Sugar Alcohol Secretion from Undetoxified Lignocellulosic Biomass Hydrolysates.</title>
        <authorList>
            <consortium name="DOE Joint Genome Institute"/>
            <person name="Walker C."/>
            <person name="Ryu S."/>
            <person name="Na H."/>
            <person name="Zane M."/>
            <person name="LaButti K."/>
            <person name="Lipzen A."/>
            <person name="Haridas S."/>
            <person name="Barry K."/>
            <person name="Grigoriev I.V."/>
            <person name="Quarterman J."/>
            <person name="Slininger P."/>
            <person name="Dien B."/>
            <person name="Trinh C.T."/>
        </authorList>
    </citation>
    <scope>NUCLEOTIDE SEQUENCE [LARGE SCALE GENOMIC DNA]</scope>
    <source>
        <strain evidence="3 4">YB392</strain>
    </source>
</reference>
<sequence length="369" mass="41599">MKFSTTTVIVAATLGLAAPAFQQDASNSDFIYQLQVSDKNNQFNQQLFTDGTNIYYGPRNQNTAPQGQNLVTITVFMDSNGNLQSIDNQNRYVSVGSNGRMQMSNQHRGRWNVQTNRNNNNDVSLRFDNNPKFLACPVQNYNSGSRSRGKREESESAAARKDHQNNWNDNQNWNNQNGQKDNQVYQVYVNNAPCANPVELSLNGQKRGRRNQWNNRNNRNVARDVSTETPEATIVLRVNGVTRQNAMYSPVFNQDGRMYTQMQRDNHQFSDDQHGNNMFRLSQDGQIIDTRSQQYARLGQNQQLSMTNNQNQGLLFTVDINGNLQYNGNQFLACDTGNNGLYEVRPAGAEGAAASCANAQAITIQIDQQ</sequence>
<gene>
    <name evidence="3" type="ORF">B0I71DRAFT_89507</name>
</gene>
<evidence type="ECO:0000313" key="4">
    <source>
        <dbReference type="Proteomes" id="UP000256601"/>
    </source>
</evidence>
<evidence type="ECO:0000256" key="2">
    <source>
        <dbReference type="SAM" id="SignalP"/>
    </source>
</evidence>
<keyword evidence="2" id="KW-0732">Signal</keyword>
<name>A0A371BZ61_YARLL</name>
<organism evidence="3 4">
    <name type="scientific">Yarrowia lipolytica</name>
    <name type="common">Candida lipolytica</name>
    <dbReference type="NCBI Taxonomy" id="4952"/>
    <lineage>
        <taxon>Eukaryota</taxon>
        <taxon>Fungi</taxon>
        <taxon>Dikarya</taxon>
        <taxon>Ascomycota</taxon>
        <taxon>Saccharomycotina</taxon>
        <taxon>Dipodascomycetes</taxon>
        <taxon>Dipodascales</taxon>
        <taxon>Dipodascales incertae sedis</taxon>
        <taxon>Yarrowia</taxon>
    </lineage>
</organism>